<dbReference type="SUPFAM" id="SSF52540">
    <property type="entry name" value="P-loop containing nucleoside triphosphate hydrolases"/>
    <property type="match status" value="1"/>
</dbReference>
<dbReference type="InterPro" id="IPR044304">
    <property type="entry name" value="NUBPL-like"/>
</dbReference>
<dbReference type="PANTHER" id="PTHR42961">
    <property type="entry name" value="IRON-SULFUR PROTEIN NUBPL"/>
    <property type="match status" value="1"/>
</dbReference>
<dbReference type="GO" id="GO:0005524">
    <property type="term" value="F:ATP binding"/>
    <property type="evidence" value="ECO:0007669"/>
    <property type="project" value="UniProtKB-KW"/>
</dbReference>
<dbReference type="InterPro" id="IPR019591">
    <property type="entry name" value="Mrp/NBP35_ATP-bd"/>
</dbReference>
<keyword evidence="5" id="KW-0411">Iron-sulfur</keyword>
<dbReference type="AlphaFoldDB" id="A0A6J6AH55"/>
<gene>
    <name evidence="7" type="ORF">UFOPK4179_00734</name>
</gene>
<dbReference type="GO" id="GO:0046872">
    <property type="term" value="F:metal ion binding"/>
    <property type="evidence" value="ECO:0007669"/>
    <property type="project" value="UniProtKB-KW"/>
</dbReference>
<evidence type="ECO:0000259" key="6">
    <source>
        <dbReference type="Pfam" id="PF01883"/>
    </source>
</evidence>
<keyword evidence="4" id="KW-0408">Iron</keyword>
<keyword evidence="3" id="KW-0067">ATP-binding</keyword>
<name>A0A6J6AH55_9ZZZZ</name>
<evidence type="ECO:0000256" key="3">
    <source>
        <dbReference type="ARBA" id="ARBA00022840"/>
    </source>
</evidence>
<dbReference type="InterPro" id="IPR027417">
    <property type="entry name" value="P-loop_NTPase"/>
</dbReference>
<dbReference type="EMBL" id="CAETWZ010000060">
    <property type="protein sequence ID" value="CAB4367940.1"/>
    <property type="molecule type" value="Genomic_DNA"/>
</dbReference>
<organism evidence="7">
    <name type="scientific">freshwater metagenome</name>
    <dbReference type="NCBI Taxonomy" id="449393"/>
    <lineage>
        <taxon>unclassified sequences</taxon>
        <taxon>metagenomes</taxon>
        <taxon>ecological metagenomes</taxon>
    </lineage>
</organism>
<evidence type="ECO:0000256" key="4">
    <source>
        <dbReference type="ARBA" id="ARBA00023004"/>
    </source>
</evidence>
<sequence length="406" mass="42404">MGGGHVGHAGIVPMAVVQNPPSIGVPMPTATIDQVIEALRPVEDPELHRSIVDLDMVHDIAVSSQGVSLTITLTVAGCPMRNEITNLVTNALTPLVNGAGVSINFGVMTDEQRQNVRTMLNGTPGATAGSGPAHGHAEGRAVPFAAKDSTTRVLLISSGKGGVGKSSVTTNLAVALAASGHTVGIVDADIYGYSIPRMLGAERDPVVIDGMLLPPENYGVRCISIGYFVPEGEAVIWRGPMLHKALEQFLTDVFWDEPDYLLIDMPPGTGDIALSLSQYLPRGEVFVVTTPQEAAQKVARLSAAMAKKVNLTVRGVIENMSWFTGDDGKKYDLFGSGGGAELAAELDVPLLAQIPLVAQLREGGDDGHPIAAVAPESEAGAAFHALAAQIVAMKPKKIFSAGLKMV</sequence>
<dbReference type="Pfam" id="PF10609">
    <property type="entry name" value="ParA"/>
    <property type="match status" value="1"/>
</dbReference>
<feature type="domain" description="MIP18 family-like" evidence="6">
    <location>
        <begin position="33"/>
        <end position="97"/>
    </location>
</feature>
<dbReference type="SUPFAM" id="SSF117916">
    <property type="entry name" value="Fe-S cluster assembly (FSCA) domain-like"/>
    <property type="match status" value="1"/>
</dbReference>
<keyword evidence="2" id="KW-0547">Nucleotide-binding</keyword>
<dbReference type="FunFam" id="3.40.50.300:FF:001119">
    <property type="entry name" value="Iron-sulfur cluster carrier protein"/>
    <property type="match status" value="1"/>
</dbReference>
<dbReference type="PANTHER" id="PTHR42961:SF2">
    <property type="entry name" value="IRON-SULFUR PROTEIN NUBPL"/>
    <property type="match status" value="1"/>
</dbReference>
<protein>
    <submittedName>
        <fullName evidence="7">Unannotated protein</fullName>
    </submittedName>
</protein>
<dbReference type="InterPro" id="IPR033756">
    <property type="entry name" value="YlxH/NBP35"/>
</dbReference>
<proteinExistence type="inferred from homology"/>
<dbReference type="GO" id="GO:0016226">
    <property type="term" value="P:iron-sulfur cluster assembly"/>
    <property type="evidence" value="ECO:0007669"/>
    <property type="project" value="InterPro"/>
</dbReference>
<dbReference type="HAMAP" id="MF_02040">
    <property type="entry name" value="Mrp_NBP35"/>
    <property type="match status" value="1"/>
</dbReference>
<evidence type="ECO:0000256" key="2">
    <source>
        <dbReference type="ARBA" id="ARBA00022741"/>
    </source>
</evidence>
<evidence type="ECO:0000256" key="5">
    <source>
        <dbReference type="ARBA" id="ARBA00023014"/>
    </source>
</evidence>
<dbReference type="GO" id="GO:0051539">
    <property type="term" value="F:4 iron, 4 sulfur cluster binding"/>
    <property type="evidence" value="ECO:0007669"/>
    <property type="project" value="TreeGrafter"/>
</dbReference>
<accession>A0A6J6AH55</accession>
<evidence type="ECO:0000313" key="7">
    <source>
        <dbReference type="EMBL" id="CAB4367940.1"/>
    </source>
</evidence>
<keyword evidence="1" id="KW-0479">Metal-binding</keyword>
<dbReference type="InterPro" id="IPR002744">
    <property type="entry name" value="MIP18-like"/>
</dbReference>
<dbReference type="GO" id="GO:0140663">
    <property type="term" value="F:ATP-dependent FeS chaperone activity"/>
    <property type="evidence" value="ECO:0007669"/>
    <property type="project" value="InterPro"/>
</dbReference>
<dbReference type="CDD" id="cd02037">
    <property type="entry name" value="Mrp_NBP35"/>
    <property type="match status" value="1"/>
</dbReference>
<dbReference type="Gene3D" id="3.40.50.300">
    <property type="entry name" value="P-loop containing nucleotide triphosphate hydrolases"/>
    <property type="match status" value="1"/>
</dbReference>
<dbReference type="Pfam" id="PF01883">
    <property type="entry name" value="FeS_assembly_P"/>
    <property type="match status" value="1"/>
</dbReference>
<dbReference type="InterPro" id="IPR034904">
    <property type="entry name" value="FSCA_dom_sf"/>
</dbReference>
<evidence type="ECO:0000256" key="1">
    <source>
        <dbReference type="ARBA" id="ARBA00022723"/>
    </source>
</evidence>
<dbReference type="Gene3D" id="3.30.300.130">
    <property type="entry name" value="Fe-S cluster assembly (FSCA)"/>
    <property type="match status" value="1"/>
</dbReference>
<reference evidence="7" key="1">
    <citation type="submission" date="2020-05" db="EMBL/GenBank/DDBJ databases">
        <authorList>
            <person name="Chiriac C."/>
            <person name="Salcher M."/>
            <person name="Ghai R."/>
            <person name="Kavagutti S V."/>
        </authorList>
    </citation>
    <scope>NUCLEOTIDE SEQUENCE</scope>
</reference>